<name>E8Z665_PFIPI</name>
<proteinExistence type="evidence at transcript level"/>
<feature type="compositionally biased region" description="Low complexity" evidence="1">
    <location>
        <begin position="10"/>
        <end position="21"/>
    </location>
</feature>
<protein>
    <submittedName>
        <fullName evidence="2">Uncharacterized protein</fullName>
    </submittedName>
</protein>
<accession>E8Z665</accession>
<reference evidence="2" key="1">
    <citation type="submission" date="2008-12" db="EMBL/GenBank/DDBJ databases">
        <authorList>
            <person name="Zhang H."/>
            <person name="Lin S."/>
        </authorList>
    </citation>
    <scope>NUCLEOTIDE SEQUENCE</scope>
    <source>
        <strain evidence="2">CCMP1831</strain>
    </source>
</reference>
<dbReference type="EMBL" id="FJ599891">
    <property type="protein sequence ID" value="ACU44945.1"/>
    <property type="molecule type" value="mRNA"/>
</dbReference>
<evidence type="ECO:0000313" key="2">
    <source>
        <dbReference type="EMBL" id="ACU44945.1"/>
    </source>
</evidence>
<feature type="compositionally biased region" description="Basic and acidic residues" evidence="1">
    <location>
        <begin position="106"/>
        <end position="120"/>
    </location>
</feature>
<feature type="compositionally biased region" description="Acidic residues" evidence="1">
    <location>
        <begin position="37"/>
        <end position="58"/>
    </location>
</feature>
<evidence type="ECO:0000256" key="1">
    <source>
        <dbReference type="SAM" id="MobiDB-lite"/>
    </source>
</evidence>
<reference evidence="2" key="2">
    <citation type="book" date="2010" name="PROCEEDINGS OF 13TH INTERNATIONAL CONFERENCE ON HARMFUL ALGAE" publisher="International Society For The Study of Harmful Algae" city="Hong Kong, China">
        <title>Dinoflagellate meta-transcriptomics enabled by spliced leader.</title>
        <editorList>
            <person name="Unknown A."/>
        </editorList>
        <authorList>
            <person name="Lin S."/>
            <person name="Zhang H."/>
        </authorList>
    </citation>
    <scope>NUCLEOTIDE SEQUENCE</scope>
    <source>
        <strain evidence="2">CCMP1831</strain>
    </source>
</reference>
<feature type="compositionally biased region" description="Low complexity" evidence="1">
    <location>
        <begin position="75"/>
        <end position="105"/>
    </location>
</feature>
<dbReference type="AlphaFoldDB" id="E8Z665"/>
<sequence>AQAVADSPQHLSHASLAAPPLAAMPPKNVFAALVSDSEGEEEAEEQAEAEEEAPEPVVEEPAKGKKNKGGKKAAEAPAPVKAAPVAEPARQAPQVVKQQEAAAPAKQEERAPKVKAEKVKPKAAAKTNKFAALMGDDSSEEESD</sequence>
<feature type="region of interest" description="Disordered" evidence="1">
    <location>
        <begin position="1"/>
        <end position="144"/>
    </location>
</feature>
<organism evidence="2">
    <name type="scientific">Pfiesteria piscicida</name>
    <name type="common">Phantom dinoflagellate</name>
    <dbReference type="NCBI Taxonomy" id="71001"/>
    <lineage>
        <taxon>Eukaryota</taxon>
        <taxon>Sar</taxon>
        <taxon>Alveolata</taxon>
        <taxon>Dinophyceae</taxon>
        <taxon>Peridiniales</taxon>
        <taxon>Pfiesteriaceae</taxon>
        <taxon>Pfiesteria</taxon>
    </lineage>
</organism>
<feature type="non-terminal residue" evidence="2">
    <location>
        <position position="1"/>
    </location>
</feature>